<feature type="domain" description="EamA" evidence="8">
    <location>
        <begin position="149"/>
        <end position="282"/>
    </location>
</feature>
<dbReference type="InterPro" id="IPR037185">
    <property type="entry name" value="EmrE-like"/>
</dbReference>
<dbReference type="SUPFAM" id="SSF103481">
    <property type="entry name" value="Multidrug resistance efflux transporter EmrE"/>
    <property type="match status" value="2"/>
</dbReference>
<dbReference type="EMBL" id="BAAASJ010000124">
    <property type="protein sequence ID" value="GAA2663269.1"/>
    <property type="molecule type" value="Genomic_DNA"/>
</dbReference>
<feature type="transmembrane region" description="Helical" evidence="7">
    <location>
        <begin position="180"/>
        <end position="201"/>
    </location>
</feature>
<feature type="compositionally biased region" description="Low complexity" evidence="6">
    <location>
        <begin position="331"/>
        <end position="343"/>
    </location>
</feature>
<evidence type="ECO:0000256" key="3">
    <source>
        <dbReference type="ARBA" id="ARBA00022692"/>
    </source>
</evidence>
<feature type="transmembrane region" description="Helical" evidence="7">
    <location>
        <begin position="268"/>
        <end position="287"/>
    </location>
</feature>
<evidence type="ECO:0000259" key="8">
    <source>
        <dbReference type="Pfam" id="PF00892"/>
    </source>
</evidence>
<evidence type="ECO:0000256" key="4">
    <source>
        <dbReference type="ARBA" id="ARBA00022989"/>
    </source>
</evidence>
<proteinExistence type="inferred from homology"/>
<evidence type="ECO:0000256" key="5">
    <source>
        <dbReference type="ARBA" id="ARBA00023136"/>
    </source>
</evidence>
<accession>A0ABN3RZ45</accession>
<feature type="transmembrane region" description="Helical" evidence="7">
    <location>
        <begin position="40"/>
        <end position="58"/>
    </location>
</feature>
<protein>
    <submittedName>
        <fullName evidence="9">EamA family transporter</fullName>
    </submittedName>
</protein>
<feature type="compositionally biased region" description="Pro residues" evidence="6">
    <location>
        <begin position="344"/>
        <end position="361"/>
    </location>
</feature>
<feature type="transmembrane region" description="Helical" evidence="7">
    <location>
        <begin position="243"/>
        <end position="262"/>
    </location>
</feature>
<dbReference type="Pfam" id="PF00892">
    <property type="entry name" value="EamA"/>
    <property type="match status" value="2"/>
</dbReference>
<dbReference type="InterPro" id="IPR000620">
    <property type="entry name" value="EamA_dom"/>
</dbReference>
<keyword evidence="5 7" id="KW-0472">Membrane</keyword>
<evidence type="ECO:0000256" key="6">
    <source>
        <dbReference type="SAM" id="MobiDB-lite"/>
    </source>
</evidence>
<keyword evidence="10" id="KW-1185">Reference proteome</keyword>
<feature type="domain" description="EamA" evidence="8">
    <location>
        <begin position="13"/>
        <end position="139"/>
    </location>
</feature>
<comment type="similarity">
    <text evidence="2">Belongs to the EamA transporter family.</text>
</comment>
<comment type="subcellular location">
    <subcellularLocation>
        <location evidence="1">Membrane</location>
        <topology evidence="1">Multi-pass membrane protein</topology>
    </subcellularLocation>
</comment>
<feature type="region of interest" description="Disordered" evidence="6">
    <location>
        <begin position="297"/>
        <end position="361"/>
    </location>
</feature>
<gene>
    <name evidence="9" type="ORF">GCM10010307_83220</name>
</gene>
<evidence type="ECO:0000313" key="10">
    <source>
        <dbReference type="Proteomes" id="UP001500151"/>
    </source>
</evidence>
<dbReference type="Proteomes" id="UP001500151">
    <property type="component" value="Unassembled WGS sequence"/>
</dbReference>
<sequence>MNRPTTLAAPLTIALTALAPISWGTTYAVTTEFLPADRPLFTGLIRALPAGLVLLAVARKLPSGVWWWKAAALGALNIGAFFPLLFLSAYRLPGGLAAVVGSVGPLFVAGLAALLLGERPTVRTLLTGIAAALGVSLVVLKAAGALDVIGVAAALAATASMSAGTVLTKRWGRPEGVGPLALTGWQLTAGGLLIAPLALLVEGAPPALDGRAIGGYLYLALANTAVAYWLWFRGIGRLAATQVTFLGPLSPLTAAVVGWVALGQSLGTVQLAGMALAFAATVVGQLGPRTKLRERAGVSPAVAARGRTAWPASAQTPGRQERPASARMPGPQDRPAPATTRTPALPPRPPQSPLRSPGPRP</sequence>
<dbReference type="RefSeq" id="WP_344396779.1">
    <property type="nucleotide sequence ID" value="NZ_BAAASJ010000124.1"/>
</dbReference>
<evidence type="ECO:0000313" key="9">
    <source>
        <dbReference type="EMBL" id="GAA2663269.1"/>
    </source>
</evidence>
<evidence type="ECO:0000256" key="7">
    <source>
        <dbReference type="SAM" id="Phobius"/>
    </source>
</evidence>
<evidence type="ECO:0000256" key="1">
    <source>
        <dbReference type="ARBA" id="ARBA00004141"/>
    </source>
</evidence>
<feature type="transmembrane region" description="Helical" evidence="7">
    <location>
        <begin position="70"/>
        <end position="90"/>
    </location>
</feature>
<dbReference type="PANTHER" id="PTHR32322:SF2">
    <property type="entry name" value="EAMA DOMAIN-CONTAINING PROTEIN"/>
    <property type="match status" value="1"/>
</dbReference>
<reference evidence="9 10" key="1">
    <citation type="journal article" date="2019" name="Int. J. Syst. Evol. Microbiol.">
        <title>The Global Catalogue of Microorganisms (GCM) 10K type strain sequencing project: providing services to taxonomists for standard genome sequencing and annotation.</title>
        <authorList>
            <consortium name="The Broad Institute Genomics Platform"/>
            <consortium name="The Broad Institute Genome Sequencing Center for Infectious Disease"/>
            <person name="Wu L."/>
            <person name="Ma J."/>
        </authorList>
    </citation>
    <scope>NUCLEOTIDE SEQUENCE [LARGE SCALE GENOMIC DNA]</scope>
    <source>
        <strain evidence="9 10">JCM 4524</strain>
    </source>
</reference>
<organism evidence="9 10">
    <name type="scientific">Streptomyces vastus</name>
    <dbReference type="NCBI Taxonomy" id="285451"/>
    <lineage>
        <taxon>Bacteria</taxon>
        <taxon>Bacillati</taxon>
        <taxon>Actinomycetota</taxon>
        <taxon>Actinomycetes</taxon>
        <taxon>Kitasatosporales</taxon>
        <taxon>Streptomycetaceae</taxon>
        <taxon>Streptomyces</taxon>
    </lineage>
</organism>
<dbReference type="InterPro" id="IPR050638">
    <property type="entry name" value="AA-Vitamin_Transporters"/>
</dbReference>
<name>A0ABN3RZ45_9ACTN</name>
<feature type="transmembrane region" description="Helical" evidence="7">
    <location>
        <begin position="149"/>
        <end position="168"/>
    </location>
</feature>
<keyword evidence="3 7" id="KW-0812">Transmembrane</keyword>
<feature type="transmembrane region" description="Helical" evidence="7">
    <location>
        <begin position="96"/>
        <end position="117"/>
    </location>
</feature>
<feature type="transmembrane region" description="Helical" evidence="7">
    <location>
        <begin position="213"/>
        <end position="231"/>
    </location>
</feature>
<comment type="caution">
    <text evidence="9">The sequence shown here is derived from an EMBL/GenBank/DDBJ whole genome shotgun (WGS) entry which is preliminary data.</text>
</comment>
<keyword evidence="4 7" id="KW-1133">Transmembrane helix</keyword>
<feature type="transmembrane region" description="Helical" evidence="7">
    <location>
        <begin position="124"/>
        <end position="143"/>
    </location>
</feature>
<evidence type="ECO:0000256" key="2">
    <source>
        <dbReference type="ARBA" id="ARBA00007362"/>
    </source>
</evidence>
<dbReference type="PANTHER" id="PTHR32322">
    <property type="entry name" value="INNER MEMBRANE TRANSPORTER"/>
    <property type="match status" value="1"/>
</dbReference>